<accession>A0A162SUH7</accession>
<reference evidence="1 2" key="1">
    <citation type="submission" date="2016-04" db="EMBL/GenBank/DDBJ databases">
        <title>Genome sequence of Clostridium magnum DSM 2767.</title>
        <authorList>
            <person name="Poehlein A."/>
            <person name="Uhlig R."/>
            <person name="Fischer R."/>
            <person name="Bahl H."/>
            <person name="Daniel R."/>
        </authorList>
    </citation>
    <scope>NUCLEOTIDE SEQUENCE [LARGE SCALE GENOMIC DNA]</scope>
    <source>
        <strain evidence="1 2">DSM 2767</strain>
    </source>
</reference>
<dbReference type="GO" id="GO:0008838">
    <property type="term" value="F:diaminopropionate ammonia-lyase activity"/>
    <property type="evidence" value="ECO:0007669"/>
    <property type="project" value="UniProtKB-EC"/>
</dbReference>
<proteinExistence type="predicted"/>
<gene>
    <name evidence="1" type="primary">dpaL_1</name>
    <name evidence="1" type="ORF">CLMAG_16900</name>
</gene>
<dbReference type="GO" id="GO:1901605">
    <property type="term" value="P:alpha-amino acid metabolic process"/>
    <property type="evidence" value="ECO:0007669"/>
    <property type="project" value="UniProtKB-ARBA"/>
</dbReference>
<dbReference type="EC" id="4.3.1.15" evidence="1"/>
<sequence>MRDLTEIKYIINENARKTDTEKASVEFINSEVVEKVRNFHKSFPEYKVTPLQSLDELSKKLVVGKYMG</sequence>
<evidence type="ECO:0000313" key="2">
    <source>
        <dbReference type="Proteomes" id="UP000076603"/>
    </source>
</evidence>
<name>A0A162SUH7_9CLOT</name>
<dbReference type="PATRIC" id="fig|1121326.3.peg.1670"/>
<evidence type="ECO:0000313" key="1">
    <source>
        <dbReference type="EMBL" id="KZL91884.1"/>
    </source>
</evidence>
<comment type="caution">
    <text evidence="1">The sequence shown here is derived from an EMBL/GenBank/DDBJ whole genome shotgun (WGS) entry which is preliminary data.</text>
</comment>
<keyword evidence="1" id="KW-0456">Lyase</keyword>
<dbReference type="InterPro" id="IPR036052">
    <property type="entry name" value="TrpB-like_PALP_sf"/>
</dbReference>
<protein>
    <submittedName>
        <fullName evidence="1">Diaminopropionate ammonia-lyase</fullName>
        <ecNumber evidence="1">4.3.1.15</ecNumber>
    </submittedName>
</protein>
<dbReference type="Gene3D" id="3.40.50.1100">
    <property type="match status" value="1"/>
</dbReference>
<dbReference type="Proteomes" id="UP000076603">
    <property type="component" value="Unassembled WGS sequence"/>
</dbReference>
<dbReference type="AlphaFoldDB" id="A0A162SUH7"/>
<dbReference type="STRING" id="1121326.CLMAG_16900"/>
<keyword evidence="2" id="KW-1185">Reference proteome</keyword>
<dbReference type="EMBL" id="LWAE01000002">
    <property type="protein sequence ID" value="KZL91884.1"/>
    <property type="molecule type" value="Genomic_DNA"/>
</dbReference>
<organism evidence="1 2">
    <name type="scientific">Clostridium magnum DSM 2767</name>
    <dbReference type="NCBI Taxonomy" id="1121326"/>
    <lineage>
        <taxon>Bacteria</taxon>
        <taxon>Bacillati</taxon>
        <taxon>Bacillota</taxon>
        <taxon>Clostridia</taxon>
        <taxon>Eubacteriales</taxon>
        <taxon>Clostridiaceae</taxon>
        <taxon>Clostridium</taxon>
    </lineage>
</organism>